<feature type="compositionally biased region" description="Polar residues" evidence="1">
    <location>
        <begin position="100"/>
        <end position="119"/>
    </location>
</feature>
<sequence>MRPNFSTVNFSLSTLPSSPIRNIIASCRLRPPIRATTAAASDPITATHHHRLHGVPSSALPFTPPFGGSVKLSLSGVTRRCHLPFAAGAPSSEHAAENPGRTSLQDKPSNHSSGDLNGI</sequence>
<evidence type="ECO:0000313" key="3">
    <source>
        <dbReference type="Proteomes" id="UP001567538"/>
    </source>
</evidence>
<dbReference type="Proteomes" id="UP001567538">
    <property type="component" value="Unassembled WGS sequence"/>
</dbReference>
<protein>
    <submittedName>
        <fullName evidence="2">Uncharacterized protein</fullName>
    </submittedName>
</protein>
<proteinExistence type="predicted"/>
<dbReference type="AlphaFoldDB" id="A0ABD1I602"/>
<evidence type="ECO:0000256" key="1">
    <source>
        <dbReference type="SAM" id="MobiDB-lite"/>
    </source>
</evidence>
<name>A0ABD1I602_SALDI</name>
<gene>
    <name evidence="2" type="ORF">AAHA92_06192</name>
</gene>
<comment type="caution">
    <text evidence="2">The sequence shown here is derived from an EMBL/GenBank/DDBJ whole genome shotgun (WGS) entry which is preliminary data.</text>
</comment>
<keyword evidence="3" id="KW-1185">Reference proteome</keyword>
<accession>A0ABD1I602</accession>
<evidence type="ECO:0000313" key="2">
    <source>
        <dbReference type="EMBL" id="KAL1563765.1"/>
    </source>
</evidence>
<organism evidence="2 3">
    <name type="scientific">Salvia divinorum</name>
    <name type="common">Maria pastora</name>
    <name type="synonym">Diviner's sage</name>
    <dbReference type="NCBI Taxonomy" id="28513"/>
    <lineage>
        <taxon>Eukaryota</taxon>
        <taxon>Viridiplantae</taxon>
        <taxon>Streptophyta</taxon>
        <taxon>Embryophyta</taxon>
        <taxon>Tracheophyta</taxon>
        <taxon>Spermatophyta</taxon>
        <taxon>Magnoliopsida</taxon>
        <taxon>eudicotyledons</taxon>
        <taxon>Gunneridae</taxon>
        <taxon>Pentapetalae</taxon>
        <taxon>asterids</taxon>
        <taxon>lamiids</taxon>
        <taxon>Lamiales</taxon>
        <taxon>Lamiaceae</taxon>
        <taxon>Nepetoideae</taxon>
        <taxon>Mentheae</taxon>
        <taxon>Salviinae</taxon>
        <taxon>Salvia</taxon>
        <taxon>Salvia subgen. Calosphace</taxon>
    </lineage>
</organism>
<dbReference type="EMBL" id="JBEAFC010000003">
    <property type="protein sequence ID" value="KAL1563765.1"/>
    <property type="molecule type" value="Genomic_DNA"/>
</dbReference>
<reference evidence="2 3" key="1">
    <citation type="submission" date="2024-06" db="EMBL/GenBank/DDBJ databases">
        <title>A chromosome level genome sequence of Diviner's sage (Salvia divinorum).</title>
        <authorList>
            <person name="Ford S.A."/>
            <person name="Ro D.-K."/>
            <person name="Ness R.W."/>
            <person name="Phillips M.A."/>
        </authorList>
    </citation>
    <scope>NUCLEOTIDE SEQUENCE [LARGE SCALE GENOMIC DNA]</scope>
    <source>
        <strain evidence="2">SAF-2024a</strain>
        <tissue evidence="2">Leaf</tissue>
    </source>
</reference>
<feature type="region of interest" description="Disordered" evidence="1">
    <location>
        <begin position="85"/>
        <end position="119"/>
    </location>
</feature>